<dbReference type="Proteomes" id="UP001152523">
    <property type="component" value="Unassembled WGS sequence"/>
</dbReference>
<protein>
    <submittedName>
        <fullName evidence="3">Uncharacterized protein</fullName>
    </submittedName>
</protein>
<evidence type="ECO:0000313" key="4">
    <source>
        <dbReference type="Proteomes" id="UP001152523"/>
    </source>
</evidence>
<feature type="region of interest" description="Disordered" evidence="2">
    <location>
        <begin position="1"/>
        <end position="27"/>
    </location>
</feature>
<proteinExistence type="predicted"/>
<sequence length="314" mass="35717">MNRQESLLSASRRQTPPPEKRRRREKPIGCMSGIFQLLSKYQNKTKRLTFGRKREKYSEETLSPAVPEKVIVMNDDHNKEVRIQRSPGLSPDIRRENAKGRPALVQRLMGLEEKQSPAPECELSLTEVKRKMLLQALEKCNQDLEALKKIIQSVESSPATLPPPACTKKCTEHQVLSPISVLDEQMISRSTTLTRSQNTEALCAAQATNNVAKDGNINSILKKLKTSHFQSKREEVIVSSPVKWRSKAVVRSVEEVCRDIACGEHGETRKIGVVLQDYICKELIQELVKELGYSEYSPWKHSLPFEACRRRLCL</sequence>
<dbReference type="PANTHER" id="PTHR37234">
    <property type="entry name" value="OS03G0319200 PROTEIN"/>
    <property type="match status" value="1"/>
</dbReference>
<name>A0AAV0CJP5_9ASTE</name>
<organism evidence="3 4">
    <name type="scientific">Cuscuta epithymum</name>
    <dbReference type="NCBI Taxonomy" id="186058"/>
    <lineage>
        <taxon>Eukaryota</taxon>
        <taxon>Viridiplantae</taxon>
        <taxon>Streptophyta</taxon>
        <taxon>Embryophyta</taxon>
        <taxon>Tracheophyta</taxon>
        <taxon>Spermatophyta</taxon>
        <taxon>Magnoliopsida</taxon>
        <taxon>eudicotyledons</taxon>
        <taxon>Gunneridae</taxon>
        <taxon>Pentapetalae</taxon>
        <taxon>asterids</taxon>
        <taxon>lamiids</taxon>
        <taxon>Solanales</taxon>
        <taxon>Convolvulaceae</taxon>
        <taxon>Cuscuteae</taxon>
        <taxon>Cuscuta</taxon>
        <taxon>Cuscuta subgen. Cuscuta</taxon>
    </lineage>
</organism>
<keyword evidence="1" id="KW-0175">Coiled coil</keyword>
<evidence type="ECO:0000256" key="1">
    <source>
        <dbReference type="SAM" id="Coils"/>
    </source>
</evidence>
<evidence type="ECO:0000256" key="2">
    <source>
        <dbReference type="SAM" id="MobiDB-lite"/>
    </source>
</evidence>
<comment type="caution">
    <text evidence="3">The sequence shown here is derived from an EMBL/GenBank/DDBJ whole genome shotgun (WGS) entry which is preliminary data.</text>
</comment>
<accession>A0AAV0CJP5</accession>
<dbReference type="EMBL" id="CAMAPF010000033">
    <property type="protein sequence ID" value="CAH9079267.1"/>
    <property type="molecule type" value="Genomic_DNA"/>
</dbReference>
<dbReference type="AlphaFoldDB" id="A0AAV0CJP5"/>
<gene>
    <name evidence="3" type="ORF">CEPIT_LOCUS6801</name>
</gene>
<feature type="compositionally biased region" description="Polar residues" evidence="2">
    <location>
        <begin position="1"/>
        <end position="14"/>
    </location>
</feature>
<dbReference type="PANTHER" id="PTHR37234:SF1">
    <property type="entry name" value="OS03G0319200 PROTEIN"/>
    <property type="match status" value="1"/>
</dbReference>
<keyword evidence="4" id="KW-1185">Reference proteome</keyword>
<feature type="coiled-coil region" evidence="1">
    <location>
        <begin position="130"/>
        <end position="157"/>
    </location>
</feature>
<evidence type="ECO:0000313" key="3">
    <source>
        <dbReference type="EMBL" id="CAH9079267.1"/>
    </source>
</evidence>
<reference evidence="3" key="1">
    <citation type="submission" date="2022-07" db="EMBL/GenBank/DDBJ databases">
        <authorList>
            <person name="Macas J."/>
            <person name="Novak P."/>
            <person name="Neumann P."/>
        </authorList>
    </citation>
    <scope>NUCLEOTIDE SEQUENCE</scope>
</reference>